<dbReference type="InterPro" id="IPR050093">
    <property type="entry name" value="ABC_SmlMolc_Importer"/>
</dbReference>
<dbReference type="SUPFAM" id="SSF52540">
    <property type="entry name" value="P-loop containing nucleoside triphosphate hydrolases"/>
    <property type="match status" value="1"/>
</dbReference>
<dbReference type="PANTHER" id="PTHR42781:SF4">
    <property type="entry name" value="SPERMIDINE_PUTRESCINE IMPORT ATP-BINDING PROTEIN POTA"/>
    <property type="match status" value="1"/>
</dbReference>
<evidence type="ECO:0000256" key="3">
    <source>
        <dbReference type="ARBA" id="ARBA00022519"/>
    </source>
</evidence>
<dbReference type="Pfam" id="PF00005">
    <property type="entry name" value="ABC_tran"/>
    <property type="match status" value="1"/>
</dbReference>
<evidence type="ECO:0000256" key="2">
    <source>
        <dbReference type="ARBA" id="ARBA00022475"/>
    </source>
</evidence>
<dbReference type="PROSITE" id="PS00211">
    <property type="entry name" value="ABC_TRANSPORTER_1"/>
    <property type="match status" value="1"/>
</dbReference>
<dbReference type="InterPro" id="IPR027417">
    <property type="entry name" value="P-loop_NTPase"/>
</dbReference>
<reference evidence="7" key="1">
    <citation type="submission" date="2022-11" db="EMBL/GenBank/DDBJ databases">
        <title>Robbsia betulipollinis sp. nov., isolated from pollen of birch (Betula pendula).</title>
        <authorList>
            <person name="Shi H."/>
            <person name="Ambika Manirajan B."/>
            <person name="Ratering S."/>
            <person name="Geissler-Plaum R."/>
            <person name="Schnell S."/>
        </authorList>
    </citation>
    <scope>NUCLEOTIDE SEQUENCE</scope>
    <source>
        <strain evidence="7">Bb-Pol-6</strain>
    </source>
</reference>
<keyword evidence="3" id="KW-0997">Cell inner membrane</keyword>
<keyword evidence="2" id="KW-1003">Cell membrane</keyword>
<protein>
    <submittedName>
        <fullName evidence="7">ABC transporter ATP-binding protein</fullName>
    </submittedName>
</protein>
<keyword evidence="4" id="KW-0547">Nucleotide-binding</keyword>
<dbReference type="InterPro" id="IPR013611">
    <property type="entry name" value="Transp-assoc_OB_typ2"/>
</dbReference>
<evidence type="ECO:0000256" key="4">
    <source>
        <dbReference type="ARBA" id="ARBA00022741"/>
    </source>
</evidence>
<dbReference type="PROSITE" id="PS50893">
    <property type="entry name" value="ABC_TRANSPORTER_2"/>
    <property type="match status" value="1"/>
</dbReference>
<dbReference type="Pfam" id="PF08402">
    <property type="entry name" value="TOBE_2"/>
    <property type="match status" value="1"/>
</dbReference>
<dbReference type="GO" id="GO:0005524">
    <property type="term" value="F:ATP binding"/>
    <property type="evidence" value="ECO:0007669"/>
    <property type="project" value="UniProtKB-KW"/>
</dbReference>
<keyword evidence="5 7" id="KW-0067">ATP-binding</keyword>
<dbReference type="Gene3D" id="2.40.50.100">
    <property type="match status" value="1"/>
</dbReference>
<dbReference type="SMART" id="SM00382">
    <property type="entry name" value="AAA"/>
    <property type="match status" value="1"/>
</dbReference>
<feature type="domain" description="ABC transporter" evidence="6">
    <location>
        <begin position="19"/>
        <end position="249"/>
    </location>
</feature>
<evidence type="ECO:0000313" key="8">
    <source>
        <dbReference type="Proteomes" id="UP001082899"/>
    </source>
</evidence>
<sequence>MTDTLRHPPAPRPVTGSAVRFEKIRHRFGATTVIDTLDLTIEGGELVALLGPSGCGKSTLLRILAGLQPQTGGTVTIGGEPVDGLSPRQRGVGIVFQNYALFPHMRVLANVAYGLEANGMKRAAAERRAMTMLERVRMDAFATRHPRELSGGQQQRVALARTLAVEPRILLLDEPFAALDKSLRLDMQIEIRRLQRELNITTIMVTHDQEEAMSMADRVAVLHQGRLEQFAAPTDLYDRPATPFVAGFVGTANLLAARLVVRGEQLAARIGEHGWLALARPACDPGVRAGLARLDAAAQRDVGIPVLLAVRPEQWEARDAASAPDASDERLTATVQLVLPLGPTLLTEASLGDALPIKLTAPRGAGGACRAGDRIVLRIRPDATIRIFAAPAAG</sequence>
<keyword evidence="8" id="KW-1185">Reference proteome</keyword>
<proteinExistence type="predicted"/>
<dbReference type="InterPro" id="IPR008995">
    <property type="entry name" value="Mo/tungstate-bd_C_term_dom"/>
</dbReference>
<dbReference type="InterPro" id="IPR003593">
    <property type="entry name" value="AAA+_ATPase"/>
</dbReference>
<evidence type="ECO:0000259" key="6">
    <source>
        <dbReference type="PROSITE" id="PS50893"/>
    </source>
</evidence>
<dbReference type="SUPFAM" id="SSF50331">
    <property type="entry name" value="MOP-like"/>
    <property type="match status" value="1"/>
</dbReference>
<dbReference type="Proteomes" id="UP001082899">
    <property type="component" value="Unassembled WGS sequence"/>
</dbReference>
<dbReference type="PANTHER" id="PTHR42781">
    <property type="entry name" value="SPERMIDINE/PUTRESCINE IMPORT ATP-BINDING PROTEIN POTA"/>
    <property type="match status" value="1"/>
</dbReference>
<accession>A0ABT3ZJE9</accession>
<name>A0ABT3ZJE9_9BURK</name>
<evidence type="ECO:0000313" key="7">
    <source>
        <dbReference type="EMBL" id="MCY0386664.1"/>
    </source>
</evidence>
<dbReference type="InterPro" id="IPR003439">
    <property type="entry name" value="ABC_transporter-like_ATP-bd"/>
</dbReference>
<keyword evidence="3" id="KW-0472">Membrane</keyword>
<evidence type="ECO:0000256" key="5">
    <source>
        <dbReference type="ARBA" id="ARBA00022840"/>
    </source>
</evidence>
<organism evidence="7 8">
    <name type="scientific">Robbsia betulipollinis</name>
    <dbReference type="NCBI Taxonomy" id="2981849"/>
    <lineage>
        <taxon>Bacteria</taxon>
        <taxon>Pseudomonadati</taxon>
        <taxon>Pseudomonadota</taxon>
        <taxon>Betaproteobacteria</taxon>
        <taxon>Burkholderiales</taxon>
        <taxon>Burkholderiaceae</taxon>
        <taxon>Robbsia</taxon>
    </lineage>
</organism>
<dbReference type="InterPro" id="IPR017871">
    <property type="entry name" value="ABC_transporter-like_CS"/>
</dbReference>
<dbReference type="EMBL" id="JAPMXC010000001">
    <property type="protein sequence ID" value="MCY0386664.1"/>
    <property type="molecule type" value="Genomic_DNA"/>
</dbReference>
<dbReference type="RefSeq" id="WP_267846208.1">
    <property type="nucleotide sequence ID" value="NZ_JAPMXC010000001.1"/>
</dbReference>
<comment type="caution">
    <text evidence="7">The sequence shown here is derived from an EMBL/GenBank/DDBJ whole genome shotgun (WGS) entry which is preliminary data.</text>
</comment>
<evidence type="ECO:0000256" key="1">
    <source>
        <dbReference type="ARBA" id="ARBA00022448"/>
    </source>
</evidence>
<gene>
    <name evidence="7" type="ORF">OVY01_05315</name>
</gene>
<keyword evidence="1" id="KW-0813">Transport</keyword>
<dbReference type="Gene3D" id="3.40.50.300">
    <property type="entry name" value="P-loop containing nucleotide triphosphate hydrolases"/>
    <property type="match status" value="1"/>
</dbReference>